<gene>
    <name evidence="1" type="ORF">V6N12_068400</name>
</gene>
<dbReference type="EMBL" id="JBBPBM010000005">
    <property type="protein sequence ID" value="KAK8584152.1"/>
    <property type="molecule type" value="Genomic_DNA"/>
</dbReference>
<reference evidence="1 2" key="1">
    <citation type="journal article" date="2024" name="G3 (Bethesda)">
        <title>Genome assembly of Hibiscus sabdariffa L. provides insights into metabolisms of medicinal natural products.</title>
        <authorList>
            <person name="Kim T."/>
        </authorList>
    </citation>
    <scope>NUCLEOTIDE SEQUENCE [LARGE SCALE GENOMIC DNA]</scope>
    <source>
        <strain evidence="1">TK-2024</strain>
        <tissue evidence="1">Old leaves</tissue>
    </source>
</reference>
<accession>A0ABR2FQL1</accession>
<evidence type="ECO:0000313" key="2">
    <source>
        <dbReference type="Proteomes" id="UP001472677"/>
    </source>
</evidence>
<sequence length="123" mass="14379">MAVALWSIWLTRNGLVFNGKVVKINDILFNTKMRTLLWLRVLQEKVLLRDDVWWDDPISCCMCTNDLASETLWQLPICGSMKLNVDGTASAWNSVQLFRHTKVDWLRRLYTLSVYTRKILSLC</sequence>
<evidence type="ECO:0000313" key="1">
    <source>
        <dbReference type="EMBL" id="KAK8584152.1"/>
    </source>
</evidence>
<keyword evidence="2" id="KW-1185">Reference proteome</keyword>
<organism evidence="1 2">
    <name type="scientific">Hibiscus sabdariffa</name>
    <name type="common">roselle</name>
    <dbReference type="NCBI Taxonomy" id="183260"/>
    <lineage>
        <taxon>Eukaryota</taxon>
        <taxon>Viridiplantae</taxon>
        <taxon>Streptophyta</taxon>
        <taxon>Embryophyta</taxon>
        <taxon>Tracheophyta</taxon>
        <taxon>Spermatophyta</taxon>
        <taxon>Magnoliopsida</taxon>
        <taxon>eudicotyledons</taxon>
        <taxon>Gunneridae</taxon>
        <taxon>Pentapetalae</taxon>
        <taxon>rosids</taxon>
        <taxon>malvids</taxon>
        <taxon>Malvales</taxon>
        <taxon>Malvaceae</taxon>
        <taxon>Malvoideae</taxon>
        <taxon>Hibiscus</taxon>
    </lineage>
</organism>
<dbReference type="Proteomes" id="UP001472677">
    <property type="component" value="Unassembled WGS sequence"/>
</dbReference>
<name>A0ABR2FQL1_9ROSI</name>
<proteinExistence type="predicted"/>
<protein>
    <recommendedName>
        <fullName evidence="3">Reverse transcriptase zinc-binding domain-containing protein</fullName>
    </recommendedName>
</protein>
<comment type="caution">
    <text evidence="1">The sequence shown here is derived from an EMBL/GenBank/DDBJ whole genome shotgun (WGS) entry which is preliminary data.</text>
</comment>
<evidence type="ECO:0008006" key="3">
    <source>
        <dbReference type="Google" id="ProtNLM"/>
    </source>
</evidence>